<dbReference type="RefSeq" id="WP_220374238.1">
    <property type="nucleotide sequence ID" value="NZ_JAEUAO010000008.1"/>
</dbReference>
<evidence type="ECO:0000256" key="1">
    <source>
        <dbReference type="SAM" id="Phobius"/>
    </source>
</evidence>
<reference evidence="2 3" key="1">
    <citation type="journal article" date="2021" name="MBio">
        <title>Poor Competitiveness of Bradyrhizobium in Pigeon Pea Root Colonization in Indian Soils.</title>
        <authorList>
            <person name="Chalasani D."/>
            <person name="Basu A."/>
            <person name="Pullabhotla S.V.S.R.N."/>
            <person name="Jorrin B."/>
            <person name="Neal A.L."/>
            <person name="Poole P.S."/>
            <person name="Podile A.R."/>
            <person name="Tkacz A."/>
        </authorList>
    </citation>
    <scope>NUCLEOTIDE SEQUENCE [LARGE SCALE GENOMIC DNA]</scope>
    <source>
        <strain evidence="2 3">HU44</strain>
    </source>
</reference>
<keyword evidence="1" id="KW-0472">Membrane</keyword>
<sequence length="90" mass="9775">MREYILSLGAWGPLIAIAVLHVLMTVVCGIRGEKRPYKFSLKQGMAIATTISIFLIVGTFVNLWLGSALMIAVGALAVQNMDAVDKFFDS</sequence>
<accession>A0ABS7HGA8</accession>
<name>A0ABS7HGA8_9HYPH</name>
<gene>
    <name evidence="2" type="ORF">JNB71_23760</name>
</gene>
<evidence type="ECO:0000313" key="2">
    <source>
        <dbReference type="EMBL" id="MBW9066324.1"/>
    </source>
</evidence>
<proteinExistence type="predicted"/>
<keyword evidence="1" id="KW-1133">Transmembrane helix</keyword>
<organism evidence="2 3">
    <name type="scientific">Rhizobium herbae</name>
    <dbReference type="NCBI Taxonomy" id="508661"/>
    <lineage>
        <taxon>Bacteria</taxon>
        <taxon>Pseudomonadati</taxon>
        <taxon>Pseudomonadota</taxon>
        <taxon>Alphaproteobacteria</taxon>
        <taxon>Hyphomicrobiales</taxon>
        <taxon>Rhizobiaceae</taxon>
        <taxon>Rhizobium/Agrobacterium group</taxon>
        <taxon>Rhizobium</taxon>
    </lineage>
</organism>
<evidence type="ECO:0008006" key="4">
    <source>
        <dbReference type="Google" id="ProtNLM"/>
    </source>
</evidence>
<protein>
    <recommendedName>
        <fullName evidence="4">Phage holin family protein</fullName>
    </recommendedName>
</protein>
<keyword evidence="1" id="KW-0812">Transmembrane</keyword>
<feature type="transmembrane region" description="Helical" evidence="1">
    <location>
        <begin position="51"/>
        <end position="78"/>
    </location>
</feature>
<keyword evidence="3" id="KW-1185">Reference proteome</keyword>
<dbReference type="Proteomes" id="UP000757604">
    <property type="component" value="Unassembled WGS sequence"/>
</dbReference>
<evidence type="ECO:0000313" key="3">
    <source>
        <dbReference type="Proteomes" id="UP000757604"/>
    </source>
</evidence>
<comment type="caution">
    <text evidence="2">The sequence shown here is derived from an EMBL/GenBank/DDBJ whole genome shotgun (WGS) entry which is preliminary data.</text>
</comment>
<dbReference type="EMBL" id="JAEUAO010000008">
    <property type="protein sequence ID" value="MBW9066324.1"/>
    <property type="molecule type" value="Genomic_DNA"/>
</dbReference>
<feature type="transmembrane region" description="Helical" evidence="1">
    <location>
        <begin position="6"/>
        <end position="30"/>
    </location>
</feature>